<dbReference type="InterPro" id="IPR016900">
    <property type="entry name" value="Alg10"/>
</dbReference>
<evidence type="ECO:0000256" key="3">
    <source>
        <dbReference type="ARBA" id="ARBA00010600"/>
    </source>
</evidence>
<evidence type="ECO:0000313" key="16">
    <source>
        <dbReference type="Proteomes" id="UP000015102"/>
    </source>
</evidence>
<evidence type="ECO:0000256" key="5">
    <source>
        <dbReference type="ARBA" id="ARBA00018512"/>
    </source>
</evidence>
<dbReference type="OMA" id="VIMESIC"/>
<organism evidence="15 16">
    <name type="scientific">Megaselia scalaris</name>
    <name type="common">Humpbacked fly</name>
    <name type="synonym">Phora scalaris</name>
    <dbReference type="NCBI Taxonomy" id="36166"/>
    <lineage>
        <taxon>Eukaryota</taxon>
        <taxon>Metazoa</taxon>
        <taxon>Ecdysozoa</taxon>
        <taxon>Arthropoda</taxon>
        <taxon>Hexapoda</taxon>
        <taxon>Insecta</taxon>
        <taxon>Pterygota</taxon>
        <taxon>Neoptera</taxon>
        <taxon>Endopterygota</taxon>
        <taxon>Diptera</taxon>
        <taxon>Brachycera</taxon>
        <taxon>Muscomorpha</taxon>
        <taxon>Platypezoidea</taxon>
        <taxon>Phoridae</taxon>
        <taxon>Megaseliini</taxon>
        <taxon>Megaselia</taxon>
    </lineage>
</organism>
<feature type="transmembrane region" description="Helical" evidence="14">
    <location>
        <begin position="69"/>
        <end position="88"/>
    </location>
</feature>
<protein>
    <recommendedName>
        <fullName evidence="5">Dol-P-Glc:Glc(2)Man(9)GlcNAc(2)-PP-Dol alpha-1,2-glucosyltransferase</fullName>
        <ecNumber evidence="4">2.4.1.256</ecNumber>
    </recommendedName>
</protein>
<dbReference type="PANTHER" id="PTHR12989">
    <property type="entry name" value="ALPHA-1,2-GLUCOSYLTRANSFERASE ALG10"/>
    <property type="match status" value="1"/>
</dbReference>
<dbReference type="EnsemblMetazoa" id="MESCA007991-RA">
    <property type="protein sequence ID" value="MESCA007991-PA"/>
    <property type="gene ID" value="MESCA007991"/>
</dbReference>
<name>T1GW22_MEGSC</name>
<evidence type="ECO:0000256" key="8">
    <source>
        <dbReference type="ARBA" id="ARBA00022692"/>
    </source>
</evidence>
<sequence length="331" mass="38025">MISLIGSVINVVFILRIRNRGDETNIWNMILDTFNISILPPILGLYYYWSEKKHFKATVAGAASILMRQTNVIWVVMVIGITSLDELCKNYGLAKRVKPSAVDIFKPYTFYDLLINYPLVIMESICNILRQYHIYISVIASFLVFVIFNGSIVVGDKSAHQAVIHIPQMFYFAIFSLIFGAPAFKDYMKPTLNSLATNWKLALRLTALISIAVAYNTLVHPYLLADNRHYTFYIWNRFFGKYSWFKFTMIPAYVFGLFLCGNIIKHKPKNFQVMFWICSFVVLVPQKLLEIRYFLIPFLLLRLNCAKVGRKASINFFETSLTSSSLSSVGA</sequence>
<evidence type="ECO:0000256" key="12">
    <source>
        <dbReference type="ARBA" id="ARBA00044727"/>
    </source>
</evidence>
<comment type="function">
    <text evidence="12">Dol-P-Glc:Glc(2)Man(9)GlcNAc(2)-PP-Dol alpha-1,2-glucosyltransferase that operates in the biosynthetic pathway of dolichol-linked oligosaccharides, the glycan precursors employed in protein asparagine (N)-glycosylation. The assembly of dolichol-linked oligosaccharides begins on the cytosolic side of the endoplasmic reticulum membrane and finishes in its lumen. The sequential addition of sugars to dolichol pyrophosphate produces dolichol-linked oligosaccharides containing fourteen sugars, including two GlcNAcs, nine mannoses and three glucoses. Once assembled, the oligosaccharide is transferred from the lipid to nascent proteins by oligosaccharyltransferases. In the lumen of the endoplasmic reticulum, adds the third and last glucose residue from dolichyl phosphate glucose (Dol-P-Glc) onto the lipid-linked oligosaccharide intermediate Glc(2)Man(9)GlcNAc(2)-PP-Dol to produce Glc(3)Man(9)GlcNAc(2)-PP-Dol.</text>
</comment>
<evidence type="ECO:0000256" key="10">
    <source>
        <dbReference type="ARBA" id="ARBA00022989"/>
    </source>
</evidence>
<feature type="transmembrane region" description="Helical" evidence="14">
    <location>
        <begin position="244"/>
        <end position="264"/>
    </location>
</feature>
<dbReference type="PANTHER" id="PTHR12989:SF10">
    <property type="entry name" value="DOL-P-GLC:GLC(2)MAN(9)GLCNAC(2)-PP-DOL ALPHA-1,2-GLUCOSYLTRANSFERASE-RELATED"/>
    <property type="match status" value="1"/>
</dbReference>
<reference evidence="16" key="1">
    <citation type="submission" date="2013-02" db="EMBL/GenBank/DDBJ databases">
        <authorList>
            <person name="Hughes D."/>
        </authorList>
    </citation>
    <scope>NUCLEOTIDE SEQUENCE</scope>
    <source>
        <strain>Durham</strain>
        <strain evidence="16">NC isolate 2 -- Noor lab</strain>
    </source>
</reference>
<evidence type="ECO:0000256" key="1">
    <source>
        <dbReference type="ARBA" id="ARBA00004477"/>
    </source>
</evidence>
<dbReference type="AlphaFoldDB" id="T1GW22"/>
<evidence type="ECO:0000256" key="14">
    <source>
        <dbReference type="SAM" id="Phobius"/>
    </source>
</evidence>
<dbReference type="STRING" id="36166.T1GW22"/>
<comment type="pathway">
    <text evidence="2">Protein modification; protein glycosylation.</text>
</comment>
<feature type="transmembrane region" description="Helical" evidence="14">
    <location>
        <begin position="26"/>
        <end position="49"/>
    </location>
</feature>
<dbReference type="Proteomes" id="UP000015102">
    <property type="component" value="Unassembled WGS sequence"/>
</dbReference>
<dbReference type="EMBL" id="CAQQ02053083">
    <property type="status" value="NOT_ANNOTATED_CDS"/>
    <property type="molecule type" value="Genomic_DNA"/>
</dbReference>
<dbReference type="EMBL" id="CAQQ02053084">
    <property type="status" value="NOT_ANNOTATED_CDS"/>
    <property type="molecule type" value="Genomic_DNA"/>
</dbReference>
<feature type="transmembrane region" description="Helical" evidence="14">
    <location>
        <begin position="205"/>
        <end position="224"/>
    </location>
</feature>
<feature type="transmembrane region" description="Helical" evidence="14">
    <location>
        <begin position="132"/>
        <end position="154"/>
    </location>
</feature>
<comment type="catalytic activity">
    <reaction evidence="13">
        <text>an alpha-D-Glc-(1-&gt;3)-alpha-D-Glc-(1-&gt;3)-alpha-D-Man-(1-&gt;2)-alpha-D-Man-(1-&gt;2)-alpha-D-Man-(1-&gt;3)-[alpha-D-Man-(1-&gt;2)-alpha-D-Man-(1-&gt;3)-[alpha-D-Man-(1-&gt;2)-alpha-D-Man-(1-&gt;6)]-alpha-D-Man-(1-&gt;6)]-beta-D-Man-(1-&gt;4)-beta-D-GlcNAc-(1-&gt;4)-alpha-D-GlcNAc-diphospho-di-trans,poly-cis-dolichol + a di-trans,poly-cis-dolichyl beta-D-glucosyl phosphate = a alpha-D-Glc-(1-&gt;2)-alpha-D-Glc-(1-&gt;3)-alpha-D-Glc-(1-&gt;3)-alpha-D-Man-(1-&gt;2)-alpha-D-Man-(1-&gt;2)-alpha-D-Man-(1-&gt;3)-[alpha-D-Man-(1-&gt;2)-alpha-D-Man-(1-&gt;3)-[alpha-D-Man-(1-&gt;2)-alpha-D-Man-(1-&gt;6)]-alpha-D-Man-(1-&gt;6)]-beta-D-Man-(1-&gt;4)-beta-D-GlcNAc-(1-&gt;4)-alpha-D-GlcNAc-diphospho-di-trans,poly-cis-dolichol + a di-trans,poly-cis-dolichyl phosphate + H(+)</text>
        <dbReference type="Rhea" id="RHEA:29543"/>
        <dbReference type="Rhea" id="RHEA-COMP:19498"/>
        <dbReference type="Rhea" id="RHEA-COMP:19502"/>
        <dbReference type="Rhea" id="RHEA-COMP:19512"/>
        <dbReference type="Rhea" id="RHEA-COMP:19522"/>
        <dbReference type="ChEBI" id="CHEBI:15378"/>
        <dbReference type="ChEBI" id="CHEBI:57525"/>
        <dbReference type="ChEBI" id="CHEBI:57683"/>
        <dbReference type="ChEBI" id="CHEBI:132522"/>
        <dbReference type="ChEBI" id="CHEBI:132523"/>
        <dbReference type="EC" id="2.4.1.256"/>
    </reaction>
    <physiologicalReaction direction="left-to-right" evidence="13">
        <dbReference type="Rhea" id="RHEA:29544"/>
    </physiologicalReaction>
</comment>
<evidence type="ECO:0000256" key="9">
    <source>
        <dbReference type="ARBA" id="ARBA00022824"/>
    </source>
</evidence>
<evidence type="ECO:0000256" key="13">
    <source>
        <dbReference type="ARBA" id="ARBA00048064"/>
    </source>
</evidence>
<proteinExistence type="inferred from homology"/>
<keyword evidence="7" id="KW-0808">Transferase</keyword>
<dbReference type="GO" id="GO:0005789">
    <property type="term" value="C:endoplasmic reticulum membrane"/>
    <property type="evidence" value="ECO:0007669"/>
    <property type="project" value="UniProtKB-SubCell"/>
</dbReference>
<comment type="subcellular location">
    <subcellularLocation>
        <location evidence="1">Endoplasmic reticulum membrane</location>
        <topology evidence="1">Multi-pass membrane protein</topology>
    </subcellularLocation>
</comment>
<keyword evidence="6" id="KW-0328">Glycosyltransferase</keyword>
<evidence type="ECO:0000313" key="15">
    <source>
        <dbReference type="EnsemblMetazoa" id="MESCA007991-PA"/>
    </source>
</evidence>
<comment type="similarity">
    <text evidence="3">Belongs to the ALG10 glucosyltransferase family.</text>
</comment>
<keyword evidence="8 14" id="KW-0812">Transmembrane</keyword>
<feature type="transmembrane region" description="Helical" evidence="14">
    <location>
        <begin position="166"/>
        <end position="184"/>
    </location>
</feature>
<keyword evidence="16" id="KW-1185">Reference proteome</keyword>
<dbReference type="HOGENOM" id="CLU_017053_1_0_1"/>
<evidence type="ECO:0000256" key="11">
    <source>
        <dbReference type="ARBA" id="ARBA00023136"/>
    </source>
</evidence>
<evidence type="ECO:0000256" key="7">
    <source>
        <dbReference type="ARBA" id="ARBA00022679"/>
    </source>
</evidence>
<dbReference type="GO" id="GO:0106073">
    <property type="term" value="F:dolichyl pyrophosphate Glc2Man9GlcNAc2 alpha-1,2-glucosyltransferase activity"/>
    <property type="evidence" value="ECO:0007669"/>
    <property type="project" value="UniProtKB-EC"/>
</dbReference>
<reference evidence="15" key="2">
    <citation type="submission" date="2015-06" db="UniProtKB">
        <authorList>
            <consortium name="EnsemblMetazoa"/>
        </authorList>
    </citation>
    <scope>IDENTIFICATION</scope>
</reference>
<evidence type="ECO:0000256" key="6">
    <source>
        <dbReference type="ARBA" id="ARBA00022676"/>
    </source>
</evidence>
<feature type="transmembrane region" description="Helical" evidence="14">
    <location>
        <begin position="271"/>
        <end position="289"/>
    </location>
</feature>
<dbReference type="Pfam" id="PF04922">
    <property type="entry name" value="DIE2_ALG10"/>
    <property type="match status" value="1"/>
</dbReference>
<keyword evidence="11 14" id="KW-0472">Membrane</keyword>
<evidence type="ECO:0000256" key="4">
    <source>
        <dbReference type="ARBA" id="ARBA00011967"/>
    </source>
</evidence>
<keyword evidence="9" id="KW-0256">Endoplasmic reticulum</keyword>
<evidence type="ECO:0000256" key="2">
    <source>
        <dbReference type="ARBA" id="ARBA00004922"/>
    </source>
</evidence>
<accession>T1GW22</accession>
<dbReference type="GO" id="GO:0006488">
    <property type="term" value="P:dolichol-linked oligosaccharide biosynthetic process"/>
    <property type="evidence" value="ECO:0007669"/>
    <property type="project" value="InterPro"/>
</dbReference>
<keyword evidence="10 14" id="KW-1133">Transmembrane helix</keyword>
<dbReference type="EC" id="2.4.1.256" evidence="4"/>